<accession>D8SN91</accession>
<dbReference type="Gramene" id="EFJ14129">
    <property type="protein sequence ID" value="EFJ14129"/>
    <property type="gene ID" value="SELMODRAFT_423927"/>
</dbReference>
<dbReference type="InterPro" id="IPR036872">
    <property type="entry name" value="CH_dom_sf"/>
</dbReference>
<evidence type="ECO:0000313" key="4">
    <source>
        <dbReference type="Proteomes" id="UP000001514"/>
    </source>
</evidence>
<gene>
    <name evidence="3" type="ORF">SELMODRAFT_423927</name>
</gene>
<feature type="chain" id="PRO_5003122878" evidence="2">
    <location>
        <begin position="20"/>
        <end position="309"/>
    </location>
</feature>
<feature type="region of interest" description="Disordered" evidence="1">
    <location>
        <begin position="69"/>
        <end position="106"/>
    </location>
</feature>
<dbReference type="HOGENOM" id="CLU_901382_0_0_1"/>
<keyword evidence="2" id="KW-0732">Signal</keyword>
<dbReference type="Proteomes" id="UP000001514">
    <property type="component" value="Unassembled WGS sequence"/>
</dbReference>
<dbReference type="InParanoid" id="D8SN91"/>
<dbReference type="EMBL" id="GL377629">
    <property type="protein sequence ID" value="EFJ14129.1"/>
    <property type="molecule type" value="Genomic_DNA"/>
</dbReference>
<dbReference type="KEGG" id="smo:SELMODRAFT_423927"/>
<dbReference type="AlphaFoldDB" id="D8SN91"/>
<evidence type="ECO:0000256" key="2">
    <source>
        <dbReference type="SAM" id="SignalP"/>
    </source>
</evidence>
<keyword evidence="4" id="KW-1185">Reference proteome</keyword>
<evidence type="ECO:0000313" key="3">
    <source>
        <dbReference type="EMBL" id="EFJ14129.1"/>
    </source>
</evidence>
<evidence type="ECO:0000256" key="1">
    <source>
        <dbReference type="SAM" id="MobiDB-lite"/>
    </source>
</evidence>
<proteinExistence type="predicted"/>
<sequence>MALLLLLDMLSSPLRSVLCEIIHGTRRSWPVHLQPNQRQEAPDRKADDLIHSASSSEEIDSLLIRGDRPSSYDQRHVQPAAATSVESTPASTPRKARQTSFHKRPEIQRTTPLALPDPGEGELLDLVNKGLQQRAKGQEIDSGDDIEELLVFQYDLSPLHLQDPYIAQKQCLLRLSVSTVDFTPRDVPLFWPISSMKADNSLTYADLIQGHEQDSSGGGELQPRSDIVQGNRKLILAKPFSVSMAAKPFTCVSVAIGACGCSMFLLWDDIVKVRPKMVMILVATVMLWSLGEKAKKAANIAAVLEHHIS</sequence>
<protein>
    <submittedName>
        <fullName evidence="3">Uncharacterized protein</fullName>
    </submittedName>
</protein>
<dbReference type="Gene3D" id="1.10.418.10">
    <property type="entry name" value="Calponin-like domain"/>
    <property type="match status" value="1"/>
</dbReference>
<organism evidence="4">
    <name type="scientific">Selaginella moellendorffii</name>
    <name type="common">Spikemoss</name>
    <dbReference type="NCBI Taxonomy" id="88036"/>
    <lineage>
        <taxon>Eukaryota</taxon>
        <taxon>Viridiplantae</taxon>
        <taxon>Streptophyta</taxon>
        <taxon>Embryophyta</taxon>
        <taxon>Tracheophyta</taxon>
        <taxon>Lycopodiopsida</taxon>
        <taxon>Selaginellales</taxon>
        <taxon>Selaginellaceae</taxon>
        <taxon>Selaginella</taxon>
    </lineage>
</organism>
<dbReference type="STRING" id="88036.D8SN91"/>
<name>D8SN91_SELML</name>
<feature type="signal peptide" evidence="2">
    <location>
        <begin position="1"/>
        <end position="19"/>
    </location>
</feature>
<dbReference type="SUPFAM" id="SSF47576">
    <property type="entry name" value="Calponin-homology domain, CH-domain"/>
    <property type="match status" value="1"/>
</dbReference>
<reference evidence="3 4" key="1">
    <citation type="journal article" date="2011" name="Science">
        <title>The Selaginella genome identifies genetic changes associated with the evolution of vascular plants.</title>
        <authorList>
            <person name="Banks J.A."/>
            <person name="Nishiyama T."/>
            <person name="Hasebe M."/>
            <person name="Bowman J.L."/>
            <person name="Gribskov M."/>
            <person name="dePamphilis C."/>
            <person name="Albert V.A."/>
            <person name="Aono N."/>
            <person name="Aoyama T."/>
            <person name="Ambrose B.A."/>
            <person name="Ashton N.W."/>
            <person name="Axtell M.J."/>
            <person name="Barker E."/>
            <person name="Barker M.S."/>
            <person name="Bennetzen J.L."/>
            <person name="Bonawitz N.D."/>
            <person name="Chapple C."/>
            <person name="Cheng C."/>
            <person name="Correa L.G."/>
            <person name="Dacre M."/>
            <person name="DeBarry J."/>
            <person name="Dreyer I."/>
            <person name="Elias M."/>
            <person name="Engstrom E.M."/>
            <person name="Estelle M."/>
            <person name="Feng L."/>
            <person name="Finet C."/>
            <person name="Floyd S.K."/>
            <person name="Frommer W.B."/>
            <person name="Fujita T."/>
            <person name="Gramzow L."/>
            <person name="Gutensohn M."/>
            <person name="Harholt J."/>
            <person name="Hattori M."/>
            <person name="Heyl A."/>
            <person name="Hirai T."/>
            <person name="Hiwatashi Y."/>
            <person name="Ishikawa M."/>
            <person name="Iwata M."/>
            <person name="Karol K.G."/>
            <person name="Koehler B."/>
            <person name="Kolukisaoglu U."/>
            <person name="Kubo M."/>
            <person name="Kurata T."/>
            <person name="Lalonde S."/>
            <person name="Li K."/>
            <person name="Li Y."/>
            <person name="Litt A."/>
            <person name="Lyons E."/>
            <person name="Manning G."/>
            <person name="Maruyama T."/>
            <person name="Michael T.P."/>
            <person name="Mikami K."/>
            <person name="Miyazaki S."/>
            <person name="Morinaga S."/>
            <person name="Murata T."/>
            <person name="Mueller-Roeber B."/>
            <person name="Nelson D.R."/>
            <person name="Obara M."/>
            <person name="Oguri Y."/>
            <person name="Olmstead R.G."/>
            <person name="Onodera N."/>
            <person name="Petersen B.L."/>
            <person name="Pils B."/>
            <person name="Prigge M."/>
            <person name="Rensing S.A."/>
            <person name="Riano-Pachon D.M."/>
            <person name="Roberts A.W."/>
            <person name="Sato Y."/>
            <person name="Scheller H.V."/>
            <person name="Schulz B."/>
            <person name="Schulz C."/>
            <person name="Shakirov E.V."/>
            <person name="Shibagaki N."/>
            <person name="Shinohara N."/>
            <person name="Shippen D.E."/>
            <person name="Soerensen I."/>
            <person name="Sotooka R."/>
            <person name="Sugimoto N."/>
            <person name="Sugita M."/>
            <person name="Sumikawa N."/>
            <person name="Tanurdzic M."/>
            <person name="Theissen G."/>
            <person name="Ulvskov P."/>
            <person name="Wakazuki S."/>
            <person name="Weng J.K."/>
            <person name="Willats W.W."/>
            <person name="Wipf D."/>
            <person name="Wolf P.G."/>
            <person name="Yang L."/>
            <person name="Zimmer A.D."/>
            <person name="Zhu Q."/>
            <person name="Mitros T."/>
            <person name="Hellsten U."/>
            <person name="Loque D."/>
            <person name="Otillar R."/>
            <person name="Salamov A."/>
            <person name="Schmutz J."/>
            <person name="Shapiro H."/>
            <person name="Lindquist E."/>
            <person name="Lucas S."/>
            <person name="Rokhsar D."/>
            <person name="Grigoriev I.V."/>
        </authorList>
    </citation>
    <scope>NUCLEOTIDE SEQUENCE [LARGE SCALE GENOMIC DNA]</scope>
</reference>